<keyword evidence="2" id="KW-1185">Reference proteome</keyword>
<gene>
    <name evidence="1" type="ORF">EPUL_005946</name>
</gene>
<protein>
    <submittedName>
        <fullName evidence="1">Uncharacterized protein</fullName>
    </submittedName>
</protein>
<evidence type="ECO:0000313" key="2">
    <source>
        <dbReference type="Proteomes" id="UP000237438"/>
    </source>
</evidence>
<evidence type="ECO:0000313" key="1">
    <source>
        <dbReference type="EMBL" id="POS81938.1"/>
    </source>
</evidence>
<dbReference type="Proteomes" id="UP000237438">
    <property type="component" value="Unassembled WGS sequence"/>
</dbReference>
<feature type="non-terminal residue" evidence="1">
    <location>
        <position position="1"/>
    </location>
</feature>
<dbReference type="AlphaFoldDB" id="A0A2S4PIT0"/>
<comment type="caution">
    <text evidence="1">The sequence shown here is derived from an EMBL/GenBank/DDBJ whole genome shotgun (WGS) entry which is preliminary data.</text>
</comment>
<feature type="non-terminal residue" evidence="1">
    <location>
        <position position="103"/>
    </location>
</feature>
<sequence length="103" mass="11771">QLLLDIDFEEASQTALATGRITKKRIQRYKKKTNPINERRLNNFNEAMITSTSEELRNKDFYFDTCASTHMCPNAERFVSPQKCTGFVNPSSGEFMEILGKGT</sequence>
<organism evidence="1 2">
    <name type="scientific">Erysiphe pulchra</name>
    <dbReference type="NCBI Taxonomy" id="225359"/>
    <lineage>
        <taxon>Eukaryota</taxon>
        <taxon>Fungi</taxon>
        <taxon>Dikarya</taxon>
        <taxon>Ascomycota</taxon>
        <taxon>Pezizomycotina</taxon>
        <taxon>Leotiomycetes</taxon>
        <taxon>Erysiphales</taxon>
        <taxon>Erysiphaceae</taxon>
        <taxon>Erysiphe</taxon>
    </lineage>
</organism>
<name>A0A2S4PIT0_9PEZI</name>
<dbReference type="EMBL" id="PEDP01005772">
    <property type="protein sequence ID" value="POS81938.1"/>
    <property type="molecule type" value="Genomic_DNA"/>
</dbReference>
<accession>A0A2S4PIT0</accession>
<reference evidence="1 2" key="1">
    <citation type="submission" date="2017-10" db="EMBL/GenBank/DDBJ databases">
        <title>Development of genomic resources for the powdery mildew, Erysiphe pulchra.</title>
        <authorList>
            <person name="Wadl P.A."/>
            <person name="Mack B.M."/>
            <person name="Moore G."/>
            <person name="Beltz S.B."/>
        </authorList>
    </citation>
    <scope>NUCLEOTIDE SEQUENCE [LARGE SCALE GENOMIC DNA]</scope>
    <source>
        <strain evidence="1">Cflorida</strain>
    </source>
</reference>
<proteinExistence type="predicted"/>